<keyword evidence="2" id="KW-1185">Reference proteome</keyword>
<name>A0A7Y9GM16_9MICO</name>
<sequence length="694" mass="73653">MNPSPTSEPVRFPRTRSPRNRRPLRRVLIGALVAVGLIVAPLAPAAAAPSPATDLDGACATLRVGGGSSNYVTRGTLGYGTSGSAASATKIRFEATALGRYRLIDHKGSVLYLSILNTVMPGSSYGDRADWTVTRDGGAYQIAATLNGKRIGSFFGTLVAANGSFTLVHATGCANVSDVATGVRGTAQPAVNPDGTLNGFIDAHTHVTAAVGFGGRMRCGTPFHPGGVEEALEGCLSHSAIGVSGYLGALIAGTDPFMDYRGWPTFKDWPTPRTLLHEQAYFRGIERAWLSGERILNALLVANRIICEIYPDKVTSCDEMEQIRLQARYLRDMQDYIDAQSGGPGKGWFRIATSPSEVRQIAAAGKLAVIVGVENSELFGCREIHGVAQCTTAQIDAGLDELESYGVSGIYPVHKFDNAFGGTRFDAGTQGAAVNIGNKVSTGHWWEVEACQTEAHDNEQPLRSDEIAALLGSSGLPAGTIVPVYPEGPVCNIRGLTDLGRHLVDEAMDRGMMIHIDHMSVKTADAVLGLAEQRGYPGVITAHTWSDRSMIARIANVGGFVASYANAAHTQEGRPGFLDEWRANRAAAAPGAITAYGFGSDVNGLGDQAYARDDAAQHPLVYPLTALNGATLDRFTMGQRTFDINVDGVATYGLQADWTVDVVQAAGAEGPLLRQQLMSGAEAYVRVWEAAIAW</sequence>
<evidence type="ECO:0000313" key="1">
    <source>
        <dbReference type="EMBL" id="NYE18929.1"/>
    </source>
</evidence>
<dbReference type="AlphaFoldDB" id="A0A7Y9GM16"/>
<dbReference type="Proteomes" id="UP000576969">
    <property type="component" value="Unassembled WGS sequence"/>
</dbReference>
<proteinExistence type="predicted"/>
<accession>A0A7Y9GM16</accession>
<dbReference type="InterPro" id="IPR032466">
    <property type="entry name" value="Metal_Hydrolase"/>
</dbReference>
<dbReference type="RefSeq" id="WP_246301029.1">
    <property type="nucleotide sequence ID" value="NZ_JACCBV010000001.1"/>
</dbReference>
<protein>
    <submittedName>
        <fullName evidence="1">Microsomal dipeptidase-like Zn-dependent dipeptidase</fullName>
    </submittedName>
</protein>
<evidence type="ECO:0000313" key="2">
    <source>
        <dbReference type="Proteomes" id="UP000576969"/>
    </source>
</evidence>
<reference evidence="1 2" key="1">
    <citation type="submission" date="2020-07" db="EMBL/GenBank/DDBJ databases">
        <title>Sequencing the genomes of 1000 actinobacteria strains.</title>
        <authorList>
            <person name="Klenk H.-P."/>
        </authorList>
    </citation>
    <scope>NUCLEOTIDE SEQUENCE [LARGE SCALE GENOMIC DNA]</scope>
    <source>
        <strain evidence="1 2">DSM 24662</strain>
    </source>
</reference>
<dbReference type="Gene3D" id="3.20.20.140">
    <property type="entry name" value="Metal-dependent hydrolases"/>
    <property type="match status" value="1"/>
</dbReference>
<dbReference type="SUPFAM" id="SSF51556">
    <property type="entry name" value="Metallo-dependent hydrolases"/>
    <property type="match status" value="1"/>
</dbReference>
<gene>
    <name evidence="1" type="ORF">BJ991_000957</name>
</gene>
<comment type="caution">
    <text evidence="1">The sequence shown here is derived from an EMBL/GenBank/DDBJ whole genome shotgun (WGS) entry which is preliminary data.</text>
</comment>
<dbReference type="EMBL" id="JACCBV010000001">
    <property type="protein sequence ID" value="NYE18929.1"/>
    <property type="molecule type" value="Genomic_DNA"/>
</dbReference>
<organism evidence="1 2">
    <name type="scientific">Microbacterium immunditiarum</name>
    <dbReference type="NCBI Taxonomy" id="337480"/>
    <lineage>
        <taxon>Bacteria</taxon>
        <taxon>Bacillati</taxon>
        <taxon>Actinomycetota</taxon>
        <taxon>Actinomycetes</taxon>
        <taxon>Micrococcales</taxon>
        <taxon>Microbacteriaceae</taxon>
        <taxon>Microbacterium</taxon>
    </lineage>
</organism>